<sequence length="222" mass="24378">MLYRLFCITVLLIMPFGVEAGPWLREKGATFSATSVTGTYFLAITSQTYVEYGLSAKSTVVADVSMTRQYGYLNSGKATFSIRRALVPEDAKSKWAYEVGIGTAWTNTENLPHLRTALSWGRGINWGGTSGWATVEGAVIWDLTYALHIKKIDATLGLNFTDVTSGMLQFYTSHVGGEIYGTFAPSIILKPEFTKFDIQIGLESPLGDKDNTAIKLGVMRTF</sequence>
<dbReference type="AlphaFoldDB" id="A0A7W6EAZ4"/>
<dbReference type="EMBL" id="JACIEI010000009">
    <property type="protein sequence ID" value="MBB3994888.1"/>
    <property type="molecule type" value="Genomic_DNA"/>
</dbReference>
<dbReference type="RefSeq" id="WP_184566312.1">
    <property type="nucleotide sequence ID" value="NZ_JACIEI010000009.1"/>
</dbReference>
<dbReference type="Proteomes" id="UP000530268">
    <property type="component" value="Unassembled WGS sequence"/>
</dbReference>
<protein>
    <submittedName>
        <fullName evidence="1">Uncharacterized protein</fullName>
    </submittedName>
</protein>
<comment type="caution">
    <text evidence="1">The sequence shown here is derived from an EMBL/GenBank/DDBJ whole genome shotgun (WGS) entry which is preliminary data.</text>
</comment>
<evidence type="ECO:0000313" key="2">
    <source>
        <dbReference type="Proteomes" id="UP000530268"/>
    </source>
</evidence>
<gene>
    <name evidence="1" type="ORF">GGR95_002538</name>
</gene>
<name>A0A7W6EAZ4_9RHOB</name>
<proteinExistence type="predicted"/>
<evidence type="ECO:0000313" key="1">
    <source>
        <dbReference type="EMBL" id="MBB3994888.1"/>
    </source>
</evidence>
<keyword evidence="2" id="KW-1185">Reference proteome</keyword>
<accession>A0A7W6EAZ4</accession>
<organism evidence="1 2">
    <name type="scientific">Sulfitobacter undariae</name>
    <dbReference type="NCBI Taxonomy" id="1563671"/>
    <lineage>
        <taxon>Bacteria</taxon>
        <taxon>Pseudomonadati</taxon>
        <taxon>Pseudomonadota</taxon>
        <taxon>Alphaproteobacteria</taxon>
        <taxon>Rhodobacterales</taxon>
        <taxon>Roseobacteraceae</taxon>
        <taxon>Sulfitobacter</taxon>
    </lineage>
</organism>
<reference evidence="1 2" key="1">
    <citation type="submission" date="2020-08" db="EMBL/GenBank/DDBJ databases">
        <title>Genomic Encyclopedia of Type Strains, Phase IV (KMG-IV): sequencing the most valuable type-strain genomes for metagenomic binning, comparative biology and taxonomic classification.</title>
        <authorList>
            <person name="Goeker M."/>
        </authorList>
    </citation>
    <scope>NUCLEOTIDE SEQUENCE [LARGE SCALE GENOMIC DNA]</scope>
    <source>
        <strain evidence="1 2">DSM 102234</strain>
    </source>
</reference>